<dbReference type="OrthoDB" id="4369127at2759"/>
<dbReference type="AlphaFoldDB" id="A0A9Q1E7Y9"/>
<feature type="region of interest" description="Disordered" evidence="3">
    <location>
        <begin position="173"/>
        <end position="198"/>
    </location>
</feature>
<sequence length="198" mass="22297">MDHQICMAPGTVFNVHPYRVPEARKQAIIAEVQRIKSLGVIEETYSPRFSPIVMVPKPDGSLWFCNDFRSLSAISKVDAYPMLRADELIEHLDVVLRPCQSFAATYLDDIVVHSQVCNKLLCHIHQVLEVLRRAGLTANLTKCHLAQNKAHYLGYTIGWGLVKPQLKKNCSSAGLAPAHNQNSRQNGRKRQLEKISWG</sequence>
<dbReference type="GO" id="GO:0004523">
    <property type="term" value="F:RNA-DNA hybrid ribonuclease activity"/>
    <property type="evidence" value="ECO:0007669"/>
    <property type="project" value="UniProtKB-EC"/>
</dbReference>
<dbReference type="EMBL" id="JAINUF010000022">
    <property type="protein sequence ID" value="KAJ8333880.1"/>
    <property type="molecule type" value="Genomic_DNA"/>
</dbReference>
<dbReference type="InterPro" id="IPR053134">
    <property type="entry name" value="RNA-dir_DNA_polymerase"/>
</dbReference>
<dbReference type="SUPFAM" id="SSF56672">
    <property type="entry name" value="DNA/RNA polymerases"/>
    <property type="match status" value="1"/>
</dbReference>
<evidence type="ECO:0000256" key="1">
    <source>
        <dbReference type="ARBA" id="ARBA00010879"/>
    </source>
</evidence>
<dbReference type="Gene3D" id="3.10.10.10">
    <property type="entry name" value="HIV Type 1 Reverse Transcriptase, subunit A, domain 1"/>
    <property type="match status" value="1"/>
</dbReference>
<evidence type="ECO:0000259" key="4">
    <source>
        <dbReference type="Pfam" id="PF00078"/>
    </source>
</evidence>
<dbReference type="Proteomes" id="UP001152622">
    <property type="component" value="Chromosome 22"/>
</dbReference>
<protein>
    <recommendedName>
        <fullName evidence="2">ribonuclease H</fullName>
        <ecNumber evidence="2">3.1.26.4</ecNumber>
    </recommendedName>
</protein>
<proteinExistence type="inferred from homology"/>
<accession>A0A9Q1E7Y9</accession>
<dbReference type="CDD" id="cd01647">
    <property type="entry name" value="RT_LTR"/>
    <property type="match status" value="1"/>
</dbReference>
<comment type="caution">
    <text evidence="5">The sequence shown here is derived from an EMBL/GenBank/DDBJ whole genome shotgun (WGS) entry which is preliminary data.</text>
</comment>
<dbReference type="EC" id="3.1.26.4" evidence="2"/>
<name>A0A9Q1E7Y9_SYNKA</name>
<organism evidence="5 6">
    <name type="scientific">Synaphobranchus kaupii</name>
    <name type="common">Kaup's arrowtooth eel</name>
    <dbReference type="NCBI Taxonomy" id="118154"/>
    <lineage>
        <taxon>Eukaryota</taxon>
        <taxon>Metazoa</taxon>
        <taxon>Chordata</taxon>
        <taxon>Craniata</taxon>
        <taxon>Vertebrata</taxon>
        <taxon>Euteleostomi</taxon>
        <taxon>Actinopterygii</taxon>
        <taxon>Neopterygii</taxon>
        <taxon>Teleostei</taxon>
        <taxon>Anguilliformes</taxon>
        <taxon>Synaphobranchidae</taxon>
        <taxon>Synaphobranchus</taxon>
    </lineage>
</organism>
<evidence type="ECO:0000256" key="3">
    <source>
        <dbReference type="SAM" id="MobiDB-lite"/>
    </source>
</evidence>
<gene>
    <name evidence="5" type="ORF">SKAU_G00411990</name>
</gene>
<dbReference type="PANTHER" id="PTHR24559:SF454">
    <property type="entry name" value="RIBONUCLEASE H"/>
    <property type="match status" value="1"/>
</dbReference>
<evidence type="ECO:0000256" key="2">
    <source>
        <dbReference type="ARBA" id="ARBA00012180"/>
    </source>
</evidence>
<evidence type="ECO:0000313" key="6">
    <source>
        <dbReference type="Proteomes" id="UP001152622"/>
    </source>
</evidence>
<dbReference type="Gene3D" id="3.30.70.270">
    <property type="match status" value="2"/>
</dbReference>
<dbReference type="InterPro" id="IPR043502">
    <property type="entry name" value="DNA/RNA_pol_sf"/>
</dbReference>
<comment type="similarity">
    <text evidence="1">Belongs to the beta type-B retroviral polymerase family. HERV class-II K(HML-2) pol subfamily.</text>
</comment>
<reference evidence="5" key="1">
    <citation type="journal article" date="2023" name="Science">
        <title>Genome structures resolve the early diversification of teleost fishes.</title>
        <authorList>
            <person name="Parey E."/>
            <person name="Louis A."/>
            <person name="Montfort J."/>
            <person name="Bouchez O."/>
            <person name="Roques C."/>
            <person name="Iampietro C."/>
            <person name="Lluch J."/>
            <person name="Castinel A."/>
            <person name="Donnadieu C."/>
            <person name="Desvignes T."/>
            <person name="Floi Bucao C."/>
            <person name="Jouanno E."/>
            <person name="Wen M."/>
            <person name="Mejri S."/>
            <person name="Dirks R."/>
            <person name="Jansen H."/>
            <person name="Henkel C."/>
            <person name="Chen W.J."/>
            <person name="Zahm M."/>
            <person name="Cabau C."/>
            <person name="Klopp C."/>
            <person name="Thompson A.W."/>
            <person name="Robinson-Rechavi M."/>
            <person name="Braasch I."/>
            <person name="Lecointre G."/>
            <person name="Bobe J."/>
            <person name="Postlethwait J.H."/>
            <person name="Berthelot C."/>
            <person name="Roest Crollius H."/>
            <person name="Guiguen Y."/>
        </authorList>
    </citation>
    <scope>NUCLEOTIDE SEQUENCE</scope>
    <source>
        <strain evidence="5">WJC10195</strain>
    </source>
</reference>
<evidence type="ECO:0000313" key="5">
    <source>
        <dbReference type="EMBL" id="KAJ8333880.1"/>
    </source>
</evidence>
<feature type="domain" description="Reverse transcriptase" evidence="4">
    <location>
        <begin position="93"/>
        <end position="157"/>
    </location>
</feature>
<dbReference type="InterPro" id="IPR043128">
    <property type="entry name" value="Rev_trsase/Diguanyl_cyclase"/>
</dbReference>
<dbReference type="Pfam" id="PF00078">
    <property type="entry name" value="RVT_1"/>
    <property type="match status" value="1"/>
</dbReference>
<dbReference type="InterPro" id="IPR000477">
    <property type="entry name" value="RT_dom"/>
</dbReference>
<keyword evidence="6" id="KW-1185">Reference proteome</keyword>
<dbReference type="PANTHER" id="PTHR24559">
    <property type="entry name" value="TRANSPOSON TY3-I GAG-POL POLYPROTEIN"/>
    <property type="match status" value="1"/>
</dbReference>